<name>A0A1C7DC18_9SPHN</name>
<dbReference type="KEGG" id="anh:A6F65_02535"/>
<sequence length="72" mass="7598">MPIGGPVRPREPLRVWLMVFALVLAAFLGAALGLVWQRWIADDSPQEVGSDGTEQDASANAAATPVATPNAR</sequence>
<feature type="compositionally biased region" description="Low complexity" evidence="1">
    <location>
        <begin position="57"/>
        <end position="72"/>
    </location>
</feature>
<dbReference type="Proteomes" id="UP000092698">
    <property type="component" value="Chromosome"/>
</dbReference>
<dbReference type="AlphaFoldDB" id="A0A1C7DC18"/>
<evidence type="ECO:0000313" key="4">
    <source>
        <dbReference type="Proteomes" id="UP000092698"/>
    </source>
</evidence>
<evidence type="ECO:0000313" key="3">
    <source>
        <dbReference type="EMBL" id="ANU08813.1"/>
    </source>
</evidence>
<keyword evidence="2" id="KW-0812">Transmembrane</keyword>
<dbReference type="STRING" id="645517.A6F65_02535"/>
<keyword evidence="4" id="KW-1185">Reference proteome</keyword>
<organism evidence="3 4">
    <name type="scientific">Paraurantiacibacter namhicola</name>
    <dbReference type="NCBI Taxonomy" id="645517"/>
    <lineage>
        <taxon>Bacteria</taxon>
        <taxon>Pseudomonadati</taxon>
        <taxon>Pseudomonadota</taxon>
        <taxon>Alphaproteobacteria</taxon>
        <taxon>Sphingomonadales</taxon>
        <taxon>Erythrobacteraceae</taxon>
        <taxon>Paraurantiacibacter</taxon>
    </lineage>
</organism>
<keyword evidence="2" id="KW-0472">Membrane</keyword>
<dbReference type="EMBL" id="CP016545">
    <property type="protein sequence ID" value="ANU08813.1"/>
    <property type="molecule type" value="Genomic_DNA"/>
</dbReference>
<reference evidence="3 4" key="1">
    <citation type="submission" date="2016-07" db="EMBL/GenBank/DDBJ databases">
        <title>Complete genome sequence of Altererythrobacter namhicola JCM 16345T, containing esterase-encoding genes.</title>
        <authorList>
            <person name="Cheng H."/>
            <person name="Wu Y.-H."/>
            <person name="Jian S.-L."/>
            <person name="Huo Y.-Y."/>
            <person name="Wang C.-S."/>
            <person name="Xu X.-W."/>
        </authorList>
    </citation>
    <scope>NUCLEOTIDE SEQUENCE [LARGE SCALE GENOMIC DNA]</scope>
    <source>
        <strain evidence="3 4">JCM 16345</strain>
    </source>
</reference>
<proteinExistence type="predicted"/>
<gene>
    <name evidence="3" type="ORF">A6F65_02535</name>
</gene>
<protein>
    <submittedName>
        <fullName evidence="3">Uncharacterized protein</fullName>
    </submittedName>
</protein>
<accession>A0A1C7DC18</accession>
<keyword evidence="2" id="KW-1133">Transmembrane helix</keyword>
<evidence type="ECO:0000256" key="1">
    <source>
        <dbReference type="SAM" id="MobiDB-lite"/>
    </source>
</evidence>
<feature type="transmembrane region" description="Helical" evidence="2">
    <location>
        <begin position="15"/>
        <end position="36"/>
    </location>
</feature>
<feature type="region of interest" description="Disordered" evidence="1">
    <location>
        <begin position="45"/>
        <end position="72"/>
    </location>
</feature>
<evidence type="ECO:0000256" key="2">
    <source>
        <dbReference type="SAM" id="Phobius"/>
    </source>
</evidence>